<gene>
    <name evidence="2" type="ORF">CFN78_16225</name>
</gene>
<evidence type="ECO:0000313" key="2">
    <source>
        <dbReference type="EMBL" id="OZM72091.1"/>
    </source>
</evidence>
<feature type="compositionally biased region" description="Basic and acidic residues" evidence="1">
    <location>
        <begin position="11"/>
        <end position="20"/>
    </location>
</feature>
<reference evidence="2 3" key="1">
    <citation type="submission" date="2017-07" db="EMBL/GenBank/DDBJ databases">
        <title>Amycolatopsis antarcticus sp. nov., isolated from the surface of an Antarcticus brown macroalga.</title>
        <authorList>
            <person name="Wang J."/>
            <person name="Leiva S."/>
            <person name="Huang J."/>
            <person name="Huang Y."/>
        </authorList>
    </citation>
    <scope>NUCLEOTIDE SEQUENCE [LARGE SCALE GENOMIC DNA]</scope>
    <source>
        <strain evidence="2 3">AU-G6</strain>
    </source>
</reference>
<accession>A0A263D174</accession>
<name>A0A263D174_9PSEU</name>
<dbReference type="Proteomes" id="UP000242444">
    <property type="component" value="Unassembled WGS sequence"/>
</dbReference>
<feature type="region of interest" description="Disordered" evidence="1">
    <location>
        <begin position="1"/>
        <end position="26"/>
    </location>
</feature>
<organism evidence="2 3">
    <name type="scientific">Amycolatopsis antarctica</name>
    <dbReference type="NCBI Taxonomy" id="1854586"/>
    <lineage>
        <taxon>Bacteria</taxon>
        <taxon>Bacillati</taxon>
        <taxon>Actinomycetota</taxon>
        <taxon>Actinomycetes</taxon>
        <taxon>Pseudonocardiales</taxon>
        <taxon>Pseudonocardiaceae</taxon>
        <taxon>Amycolatopsis</taxon>
    </lineage>
</organism>
<evidence type="ECO:0008006" key="4">
    <source>
        <dbReference type="Google" id="ProtNLM"/>
    </source>
</evidence>
<comment type="caution">
    <text evidence="2">The sequence shown here is derived from an EMBL/GenBank/DDBJ whole genome shotgun (WGS) entry which is preliminary data.</text>
</comment>
<proteinExistence type="predicted"/>
<keyword evidence="3" id="KW-1185">Reference proteome</keyword>
<protein>
    <recommendedName>
        <fullName evidence="4">Chaplin domain-containing protein</fullName>
    </recommendedName>
</protein>
<dbReference type="InParanoid" id="A0A263D174"/>
<evidence type="ECO:0000313" key="3">
    <source>
        <dbReference type="Proteomes" id="UP000242444"/>
    </source>
</evidence>
<sequence length="68" mass="6693">MVAGGTAFASDVHEGPEHGGGHGQSTNFLNGIDVLENINVCGNQANGITVPVLNNVGADCAAASADES</sequence>
<dbReference type="AlphaFoldDB" id="A0A263D174"/>
<evidence type="ECO:0000256" key="1">
    <source>
        <dbReference type="SAM" id="MobiDB-lite"/>
    </source>
</evidence>
<dbReference type="EMBL" id="NKYE01000009">
    <property type="protein sequence ID" value="OZM72091.1"/>
    <property type="molecule type" value="Genomic_DNA"/>
</dbReference>